<protein>
    <submittedName>
        <fullName evidence="2">Uncharacterized protein</fullName>
    </submittedName>
</protein>
<evidence type="ECO:0000313" key="3">
    <source>
        <dbReference type="Proteomes" id="UP000053660"/>
    </source>
</evidence>
<dbReference type="AlphaFoldDB" id="A0A0B1SFQ2"/>
<feature type="non-terminal residue" evidence="2">
    <location>
        <position position="1"/>
    </location>
</feature>
<proteinExistence type="predicted"/>
<dbReference type="EMBL" id="KN577644">
    <property type="protein sequence ID" value="KHJ82706.1"/>
    <property type="molecule type" value="Genomic_DNA"/>
</dbReference>
<dbReference type="OrthoDB" id="2155209at2759"/>
<dbReference type="Proteomes" id="UP000053660">
    <property type="component" value="Unassembled WGS sequence"/>
</dbReference>
<feature type="region of interest" description="Disordered" evidence="1">
    <location>
        <begin position="45"/>
        <end position="69"/>
    </location>
</feature>
<evidence type="ECO:0000256" key="1">
    <source>
        <dbReference type="SAM" id="MobiDB-lite"/>
    </source>
</evidence>
<name>A0A0B1SFQ2_OESDE</name>
<accession>A0A0B1SFQ2</accession>
<keyword evidence="3" id="KW-1185">Reference proteome</keyword>
<reference evidence="2 3" key="1">
    <citation type="submission" date="2014-03" db="EMBL/GenBank/DDBJ databases">
        <title>Draft genome of the hookworm Oesophagostomum dentatum.</title>
        <authorList>
            <person name="Mitreva M."/>
        </authorList>
    </citation>
    <scope>NUCLEOTIDE SEQUENCE [LARGE SCALE GENOMIC DNA]</scope>
    <source>
        <strain evidence="2 3">OD-Hann</strain>
    </source>
</reference>
<organism evidence="2 3">
    <name type="scientific">Oesophagostomum dentatum</name>
    <name type="common">Nodular worm</name>
    <dbReference type="NCBI Taxonomy" id="61180"/>
    <lineage>
        <taxon>Eukaryota</taxon>
        <taxon>Metazoa</taxon>
        <taxon>Ecdysozoa</taxon>
        <taxon>Nematoda</taxon>
        <taxon>Chromadorea</taxon>
        <taxon>Rhabditida</taxon>
        <taxon>Rhabditina</taxon>
        <taxon>Rhabditomorpha</taxon>
        <taxon>Strongyloidea</taxon>
        <taxon>Strongylidae</taxon>
        <taxon>Oesophagostomum</taxon>
    </lineage>
</organism>
<sequence length="108" mass="12455">QIREKEQHATDIEDKVAETVEKLQEQIDLQADRIRELSAELNERNQTVAHLSSQRRHGHSSAASPSLVDKLQHESHRLALFASQDIPSKGPRLRIRHCFLSESENKWL</sequence>
<gene>
    <name evidence="2" type="ORF">OESDEN_17599</name>
</gene>
<feature type="non-terminal residue" evidence="2">
    <location>
        <position position="108"/>
    </location>
</feature>
<evidence type="ECO:0000313" key="2">
    <source>
        <dbReference type="EMBL" id="KHJ82706.1"/>
    </source>
</evidence>